<dbReference type="InterPro" id="IPR001841">
    <property type="entry name" value="Znf_RING"/>
</dbReference>
<dbReference type="OrthoDB" id="6270329at2759"/>
<keyword evidence="3" id="KW-0862">Zinc</keyword>
<evidence type="ECO:0000313" key="8">
    <source>
        <dbReference type="Proteomes" id="UP000198287"/>
    </source>
</evidence>
<evidence type="ECO:0000256" key="5">
    <source>
        <dbReference type="SAM" id="MobiDB-lite"/>
    </source>
</evidence>
<name>A0A226EJG4_FOLCA</name>
<dbReference type="Gene3D" id="3.30.40.10">
    <property type="entry name" value="Zinc/RING finger domain, C3HC4 (zinc finger)"/>
    <property type="match status" value="1"/>
</dbReference>
<feature type="domain" description="RING-type" evidence="6">
    <location>
        <begin position="63"/>
        <end position="103"/>
    </location>
</feature>
<organism evidence="7 8">
    <name type="scientific">Folsomia candida</name>
    <name type="common">Springtail</name>
    <dbReference type="NCBI Taxonomy" id="158441"/>
    <lineage>
        <taxon>Eukaryota</taxon>
        <taxon>Metazoa</taxon>
        <taxon>Ecdysozoa</taxon>
        <taxon>Arthropoda</taxon>
        <taxon>Hexapoda</taxon>
        <taxon>Collembola</taxon>
        <taxon>Entomobryomorpha</taxon>
        <taxon>Isotomoidea</taxon>
        <taxon>Isotomidae</taxon>
        <taxon>Proisotominae</taxon>
        <taxon>Folsomia</taxon>
    </lineage>
</organism>
<keyword evidence="2 4" id="KW-0863">Zinc-finger</keyword>
<protein>
    <submittedName>
        <fullName evidence="7">Zinc-binding protein A33</fullName>
    </submittedName>
</protein>
<dbReference type="SUPFAM" id="SSF57850">
    <property type="entry name" value="RING/U-box"/>
    <property type="match status" value="1"/>
</dbReference>
<accession>A0A226EJG4</accession>
<evidence type="ECO:0000256" key="1">
    <source>
        <dbReference type="ARBA" id="ARBA00022723"/>
    </source>
</evidence>
<dbReference type="PROSITE" id="PS00518">
    <property type="entry name" value="ZF_RING_1"/>
    <property type="match status" value="1"/>
</dbReference>
<dbReference type="InterPro" id="IPR017907">
    <property type="entry name" value="Znf_RING_CS"/>
</dbReference>
<evidence type="ECO:0000313" key="7">
    <source>
        <dbReference type="EMBL" id="OXA57358.1"/>
    </source>
</evidence>
<feature type="compositionally biased region" description="Low complexity" evidence="5">
    <location>
        <begin position="347"/>
        <end position="362"/>
    </location>
</feature>
<evidence type="ECO:0000256" key="4">
    <source>
        <dbReference type="PROSITE-ProRule" id="PRU00175"/>
    </source>
</evidence>
<dbReference type="SMART" id="SM00184">
    <property type="entry name" value="RING"/>
    <property type="match status" value="1"/>
</dbReference>
<keyword evidence="1" id="KW-0479">Metal-binding</keyword>
<feature type="region of interest" description="Disordered" evidence="5">
    <location>
        <begin position="327"/>
        <end position="362"/>
    </location>
</feature>
<gene>
    <name evidence="7" type="ORF">Fcan01_07676</name>
</gene>
<feature type="compositionally biased region" description="Polar residues" evidence="5">
    <location>
        <begin position="486"/>
        <end position="504"/>
    </location>
</feature>
<evidence type="ECO:0000259" key="6">
    <source>
        <dbReference type="PROSITE" id="PS50089"/>
    </source>
</evidence>
<evidence type="ECO:0000256" key="2">
    <source>
        <dbReference type="ARBA" id="ARBA00022771"/>
    </source>
</evidence>
<dbReference type="Pfam" id="PF13920">
    <property type="entry name" value="zf-C3HC4_3"/>
    <property type="match status" value="1"/>
</dbReference>
<dbReference type="InterPro" id="IPR013083">
    <property type="entry name" value="Znf_RING/FYVE/PHD"/>
</dbReference>
<feature type="region of interest" description="Disordered" evidence="5">
    <location>
        <begin position="486"/>
        <end position="521"/>
    </location>
</feature>
<dbReference type="AlphaFoldDB" id="A0A226EJG4"/>
<dbReference type="GO" id="GO:0008270">
    <property type="term" value="F:zinc ion binding"/>
    <property type="evidence" value="ECO:0007669"/>
    <property type="project" value="UniProtKB-KW"/>
</dbReference>
<proteinExistence type="predicted"/>
<sequence length="544" mass="62373">MSETHDLDPTALENMRRMAYDRSKWLQTCTYEIAKYEYTKEELNQFYDELKDVIGRVKTNYVCQLCNQFPKKSYILPCGHVFCAKCATKSWNKGKQSTCPNCKVSHEMTAMPFYAMDAIVSDMNSFIKEAKYFQTPTALDASKPDESVKRIKSMNFVLLQRLKNIESNLMCDYCFNKIRKTYLIHCSSNAFTFRPFCHGCDTRYIKFYETEQGRTLGVPFPFDMFDTVVTDFYEVVDKVVEFSKGSKVPTRFLSSNGRISFVPIYKMLLGKKTIITSTKLAADGDLQPLIAYIEVESKRRHRNRKSDSLLDFDEQFRQGQEFMKHQINSHHRNRGWKHGRKSRRSSESSSSSVEQESVTSTVRQSEYEKRFKEFIKSHGCEDSPVYNKFMQLYKTATANLKQKGGGNKYETPWLQELAANYSTGNYCPNSCPNSGNSMNNNVKEVIQPITGQTDDKSPITTNKQTETTLGLKENDSNVTVLPVTDATSDQVNDSNTELPNNQPSGRGFNAGKSNRTRNTSDKLKTILNELPTKYKNINVPKIKI</sequence>
<dbReference type="Proteomes" id="UP000198287">
    <property type="component" value="Unassembled WGS sequence"/>
</dbReference>
<dbReference type="PROSITE" id="PS50089">
    <property type="entry name" value="ZF_RING_2"/>
    <property type="match status" value="1"/>
</dbReference>
<comment type="caution">
    <text evidence="7">The sequence shown here is derived from an EMBL/GenBank/DDBJ whole genome shotgun (WGS) entry which is preliminary data.</text>
</comment>
<evidence type="ECO:0000256" key="3">
    <source>
        <dbReference type="ARBA" id="ARBA00022833"/>
    </source>
</evidence>
<dbReference type="EMBL" id="LNIX01000003">
    <property type="protein sequence ID" value="OXA57358.1"/>
    <property type="molecule type" value="Genomic_DNA"/>
</dbReference>
<reference evidence="7 8" key="1">
    <citation type="submission" date="2015-12" db="EMBL/GenBank/DDBJ databases">
        <title>The genome of Folsomia candida.</title>
        <authorList>
            <person name="Faddeeva A."/>
            <person name="Derks M.F."/>
            <person name="Anvar Y."/>
            <person name="Smit S."/>
            <person name="Van Straalen N."/>
            <person name="Roelofs D."/>
        </authorList>
    </citation>
    <scope>NUCLEOTIDE SEQUENCE [LARGE SCALE GENOMIC DNA]</scope>
    <source>
        <strain evidence="7 8">VU population</strain>
        <tissue evidence="7">Whole body</tissue>
    </source>
</reference>
<dbReference type="CDD" id="cd16449">
    <property type="entry name" value="RING-HC"/>
    <property type="match status" value="1"/>
</dbReference>
<keyword evidence="8" id="KW-1185">Reference proteome</keyword>
<feature type="compositionally biased region" description="Basic residues" evidence="5">
    <location>
        <begin position="327"/>
        <end position="343"/>
    </location>
</feature>